<dbReference type="FunFam" id="3.90.550.10:FF:000079">
    <property type="entry name" value="Probable glycosyl transferase"/>
    <property type="match status" value="1"/>
</dbReference>
<name>A0A5E6UC28_PSEFL</name>
<evidence type="ECO:0000256" key="4">
    <source>
        <dbReference type="ARBA" id="ARBA00022676"/>
    </source>
</evidence>
<comment type="similarity">
    <text evidence="9">Belongs to the glycosyltransferase 2 family. GtrB subfamily.</text>
</comment>
<dbReference type="InterPro" id="IPR050256">
    <property type="entry name" value="Glycosyltransferase_2"/>
</dbReference>
<dbReference type="Pfam" id="PF00535">
    <property type="entry name" value="Glycos_transf_2"/>
    <property type="match status" value="1"/>
</dbReference>
<sequence>MASNIVRRPTNTIKRAFLLTEHGTQQHRQVTLSLVVPVFNEEDSLDTFLRRINEVFKTQTLIDLEWVFVNDGSTDATLERLLEHQRHDARLRIVDLSRNFGKEAALSAGLQTATGQIVVPIDADLQDPPEVILQMIERWREGFEVVLGHRISRRSDTWAKQTSAHWFYRLHNKIAEQPLPENVGDFRLMDRCVVDALLTLPESRRFMKGLFAWVGFRTTHVDYERPERVAGQSKFNGWRLWNFALEGITSFSTEPLRIWTYVGALVSLVSFAFAMFIVVRTLIHGVDMPGYASLMVAVTFLGGLQLIGIGVLGEYLGRTYIESKRRPVFLVRRVYDSKD</sequence>
<keyword evidence="4 11" id="KW-0328">Glycosyltransferase</keyword>
<keyword evidence="7" id="KW-1133">Transmembrane helix</keyword>
<dbReference type="InterPro" id="IPR029044">
    <property type="entry name" value="Nucleotide-diphossugar_trans"/>
</dbReference>
<organism evidence="11 12">
    <name type="scientific">Pseudomonas fluorescens</name>
    <dbReference type="NCBI Taxonomy" id="294"/>
    <lineage>
        <taxon>Bacteria</taxon>
        <taxon>Pseudomonadati</taxon>
        <taxon>Pseudomonadota</taxon>
        <taxon>Gammaproteobacteria</taxon>
        <taxon>Pseudomonadales</taxon>
        <taxon>Pseudomonadaceae</taxon>
        <taxon>Pseudomonas</taxon>
    </lineage>
</organism>
<keyword evidence="6" id="KW-0812">Transmembrane</keyword>
<dbReference type="AlphaFoldDB" id="A0A5E6UC28"/>
<dbReference type="Gene3D" id="3.90.550.10">
    <property type="entry name" value="Spore Coat Polysaccharide Biosynthesis Protein SpsA, Chain A"/>
    <property type="match status" value="1"/>
</dbReference>
<dbReference type="InterPro" id="IPR001173">
    <property type="entry name" value="Glyco_trans_2-like"/>
</dbReference>
<comment type="subcellular location">
    <subcellularLocation>
        <location evidence="1">Cell membrane</location>
        <topology evidence="1">Multi-pass membrane protein</topology>
    </subcellularLocation>
</comment>
<evidence type="ECO:0000313" key="11">
    <source>
        <dbReference type="EMBL" id="VVQ24819.1"/>
    </source>
</evidence>
<evidence type="ECO:0000256" key="9">
    <source>
        <dbReference type="ARBA" id="ARBA00038152"/>
    </source>
</evidence>
<dbReference type="PANTHER" id="PTHR48090">
    <property type="entry name" value="UNDECAPRENYL-PHOSPHATE 4-DEOXY-4-FORMAMIDO-L-ARABINOSE TRANSFERASE-RELATED"/>
    <property type="match status" value="1"/>
</dbReference>
<dbReference type="SUPFAM" id="SSF53448">
    <property type="entry name" value="Nucleotide-diphospho-sugar transferases"/>
    <property type="match status" value="1"/>
</dbReference>
<dbReference type="EMBL" id="CABVJG010000024">
    <property type="protein sequence ID" value="VVQ24819.1"/>
    <property type="molecule type" value="Genomic_DNA"/>
</dbReference>
<evidence type="ECO:0000256" key="3">
    <source>
        <dbReference type="ARBA" id="ARBA00022519"/>
    </source>
</evidence>
<evidence type="ECO:0000256" key="2">
    <source>
        <dbReference type="ARBA" id="ARBA00022475"/>
    </source>
</evidence>
<evidence type="ECO:0000256" key="7">
    <source>
        <dbReference type="ARBA" id="ARBA00022989"/>
    </source>
</evidence>
<protein>
    <submittedName>
        <fullName evidence="11">Putative glycosyltransferase</fullName>
        <ecNumber evidence="11">2.4.-.-</ecNumber>
    </submittedName>
</protein>
<dbReference type="EC" id="2.4.-.-" evidence="11"/>
<evidence type="ECO:0000256" key="6">
    <source>
        <dbReference type="ARBA" id="ARBA00022692"/>
    </source>
</evidence>
<dbReference type="CDD" id="cd04187">
    <property type="entry name" value="DPM1_like_bac"/>
    <property type="match status" value="1"/>
</dbReference>
<accession>A0A5E6UC28</accession>
<proteinExistence type="inferred from homology"/>
<keyword evidence="5 11" id="KW-0808">Transferase</keyword>
<evidence type="ECO:0000256" key="1">
    <source>
        <dbReference type="ARBA" id="ARBA00004651"/>
    </source>
</evidence>
<dbReference type="Proteomes" id="UP000412311">
    <property type="component" value="Unassembled WGS sequence"/>
</dbReference>
<evidence type="ECO:0000313" key="12">
    <source>
        <dbReference type="Proteomes" id="UP000412311"/>
    </source>
</evidence>
<dbReference type="PANTHER" id="PTHR48090:SF1">
    <property type="entry name" value="PROPHAGE BACTOPRENOL GLUCOSYL TRANSFERASE HOMOLOG"/>
    <property type="match status" value="1"/>
</dbReference>
<keyword evidence="2" id="KW-1003">Cell membrane</keyword>
<keyword evidence="3" id="KW-0997">Cell inner membrane</keyword>
<evidence type="ECO:0000256" key="8">
    <source>
        <dbReference type="ARBA" id="ARBA00023136"/>
    </source>
</evidence>
<feature type="domain" description="Glycosyltransferase 2-like" evidence="10">
    <location>
        <begin position="33"/>
        <end position="195"/>
    </location>
</feature>
<dbReference type="GO" id="GO:0005886">
    <property type="term" value="C:plasma membrane"/>
    <property type="evidence" value="ECO:0007669"/>
    <property type="project" value="UniProtKB-SubCell"/>
</dbReference>
<gene>
    <name evidence="11" type="ORF">PS925_05609</name>
</gene>
<keyword evidence="8" id="KW-0472">Membrane</keyword>
<dbReference type="GO" id="GO:0016757">
    <property type="term" value="F:glycosyltransferase activity"/>
    <property type="evidence" value="ECO:0007669"/>
    <property type="project" value="UniProtKB-KW"/>
</dbReference>
<evidence type="ECO:0000256" key="5">
    <source>
        <dbReference type="ARBA" id="ARBA00022679"/>
    </source>
</evidence>
<reference evidence="11 12" key="1">
    <citation type="submission" date="2019-09" db="EMBL/GenBank/DDBJ databases">
        <authorList>
            <person name="Chandra G."/>
            <person name="Truman W A."/>
        </authorList>
    </citation>
    <scope>NUCLEOTIDE SEQUENCE [LARGE SCALE GENOMIC DNA]</scope>
    <source>
        <strain evidence="11">PS925</strain>
    </source>
</reference>
<evidence type="ECO:0000259" key="10">
    <source>
        <dbReference type="Pfam" id="PF00535"/>
    </source>
</evidence>